<proteinExistence type="inferred from homology"/>
<evidence type="ECO:0000256" key="4">
    <source>
        <dbReference type="ARBA" id="ARBA00022989"/>
    </source>
</evidence>
<comment type="subcellular location">
    <subcellularLocation>
        <location evidence="1">Membrane</location>
        <topology evidence="1">Multi-pass membrane protein</topology>
    </subcellularLocation>
</comment>
<comment type="caution">
    <text evidence="10">The sequence shown here is derived from an EMBL/GenBank/DDBJ whole genome shotgun (WGS) entry which is preliminary data.</text>
</comment>
<comment type="catalytic activity">
    <reaction evidence="7">
        <text>L-cysteinyl-[protein] + hexadecanoyl-CoA = S-hexadecanoyl-L-cysteinyl-[protein] + CoA</text>
        <dbReference type="Rhea" id="RHEA:36683"/>
        <dbReference type="Rhea" id="RHEA-COMP:10131"/>
        <dbReference type="Rhea" id="RHEA-COMP:11032"/>
        <dbReference type="ChEBI" id="CHEBI:29950"/>
        <dbReference type="ChEBI" id="CHEBI:57287"/>
        <dbReference type="ChEBI" id="CHEBI:57379"/>
        <dbReference type="ChEBI" id="CHEBI:74151"/>
        <dbReference type="EC" id="2.3.1.225"/>
    </reaction>
</comment>
<evidence type="ECO:0000313" key="11">
    <source>
        <dbReference type="Proteomes" id="UP001566132"/>
    </source>
</evidence>
<organism evidence="10 11">
    <name type="scientific">Hypothenemus hampei</name>
    <name type="common">Coffee berry borer</name>
    <dbReference type="NCBI Taxonomy" id="57062"/>
    <lineage>
        <taxon>Eukaryota</taxon>
        <taxon>Metazoa</taxon>
        <taxon>Ecdysozoa</taxon>
        <taxon>Arthropoda</taxon>
        <taxon>Hexapoda</taxon>
        <taxon>Insecta</taxon>
        <taxon>Pterygota</taxon>
        <taxon>Neoptera</taxon>
        <taxon>Endopterygota</taxon>
        <taxon>Coleoptera</taxon>
        <taxon>Polyphaga</taxon>
        <taxon>Cucujiformia</taxon>
        <taxon>Curculionidae</taxon>
        <taxon>Scolytinae</taxon>
        <taxon>Hypothenemus</taxon>
    </lineage>
</organism>
<comment type="similarity">
    <text evidence="7">Belongs to the DHHC palmitoyltransferase family.</text>
</comment>
<feature type="transmembrane region" description="Helical" evidence="7">
    <location>
        <begin position="204"/>
        <end position="229"/>
    </location>
</feature>
<evidence type="ECO:0000256" key="5">
    <source>
        <dbReference type="ARBA" id="ARBA00023136"/>
    </source>
</evidence>
<dbReference type="GO" id="GO:0016020">
    <property type="term" value="C:membrane"/>
    <property type="evidence" value="ECO:0007669"/>
    <property type="project" value="UniProtKB-SubCell"/>
</dbReference>
<dbReference type="Pfam" id="PF01529">
    <property type="entry name" value="DHHC"/>
    <property type="match status" value="1"/>
</dbReference>
<dbReference type="InterPro" id="IPR001594">
    <property type="entry name" value="Palmitoyltrfase_DHHC"/>
</dbReference>
<dbReference type="EC" id="2.3.1.225" evidence="7"/>
<dbReference type="PANTHER" id="PTHR22883:SF203">
    <property type="entry name" value="PALMITOYLTRANSFERASE"/>
    <property type="match status" value="1"/>
</dbReference>
<keyword evidence="11" id="KW-1185">Reference proteome</keyword>
<accession>A0ABD1FEA0</accession>
<feature type="region of interest" description="Disordered" evidence="8">
    <location>
        <begin position="479"/>
        <end position="513"/>
    </location>
</feature>
<dbReference type="InterPro" id="IPR039859">
    <property type="entry name" value="PFA4/ZDH16/20/ERF2-like"/>
</dbReference>
<dbReference type="Proteomes" id="UP001566132">
    <property type="component" value="Unassembled WGS sequence"/>
</dbReference>
<evidence type="ECO:0000256" key="2">
    <source>
        <dbReference type="ARBA" id="ARBA00022679"/>
    </source>
</evidence>
<feature type="domain" description="Palmitoyltransferase DHHC" evidence="9">
    <location>
        <begin position="158"/>
        <end position="310"/>
    </location>
</feature>
<evidence type="ECO:0000259" key="9">
    <source>
        <dbReference type="Pfam" id="PF01529"/>
    </source>
</evidence>
<keyword evidence="5 7" id="KW-0472">Membrane</keyword>
<evidence type="ECO:0000256" key="1">
    <source>
        <dbReference type="ARBA" id="ARBA00004141"/>
    </source>
</evidence>
<dbReference type="EMBL" id="JBDJPC010000001">
    <property type="protein sequence ID" value="KAL1517603.1"/>
    <property type="molecule type" value="Genomic_DNA"/>
</dbReference>
<evidence type="ECO:0000256" key="3">
    <source>
        <dbReference type="ARBA" id="ARBA00022692"/>
    </source>
</evidence>
<evidence type="ECO:0000256" key="6">
    <source>
        <dbReference type="ARBA" id="ARBA00023315"/>
    </source>
</evidence>
<name>A0ABD1FEA0_HYPHA</name>
<dbReference type="PANTHER" id="PTHR22883">
    <property type="entry name" value="ZINC FINGER DHHC DOMAIN CONTAINING PROTEIN"/>
    <property type="match status" value="1"/>
</dbReference>
<evidence type="ECO:0000256" key="7">
    <source>
        <dbReference type="RuleBase" id="RU079119"/>
    </source>
</evidence>
<keyword evidence="4 7" id="KW-1133">Transmembrane helix</keyword>
<keyword evidence="3 7" id="KW-0812">Transmembrane</keyword>
<evidence type="ECO:0000256" key="8">
    <source>
        <dbReference type="SAM" id="MobiDB-lite"/>
    </source>
</evidence>
<dbReference type="GO" id="GO:0019706">
    <property type="term" value="F:protein-cysteine S-palmitoyltransferase activity"/>
    <property type="evidence" value="ECO:0007669"/>
    <property type="project" value="UniProtKB-EC"/>
</dbReference>
<feature type="compositionally biased region" description="Basic residues" evidence="8">
    <location>
        <begin position="570"/>
        <end position="588"/>
    </location>
</feature>
<dbReference type="AlphaFoldDB" id="A0ABD1FEA0"/>
<feature type="transmembrane region" description="Helical" evidence="7">
    <location>
        <begin position="108"/>
        <end position="129"/>
    </location>
</feature>
<feature type="transmembrane region" description="Helical" evidence="7">
    <location>
        <begin position="268"/>
        <end position="301"/>
    </location>
</feature>
<sequence length="630" mass="68898">MLSSQRHDDRLHASVHVTATPSRCRPRAPAWPSAIAIMPPSETTVVVLEPPRGGRPRRSSSVRLRRQHGFQPPFHPLQLCGWLTLAALAVGALLYLVPALPFYAQPAAAAALSTLLLIHLATHLGAVLIDPAEEALRQRVPLQVPQLDRTKHTHVIEGGICHLCQIHVSGSRTKHCSACNKCVTDFDHHCKWLNQCVGGRNYSAFLMCVSSAVAAAALVAALAVANLIYHHIGKGDYQETVQKDEAKLNATTPPSPFPSSLPSSDAAFLAIVAALGLLAAITAGLLLHLCFFHIYISFLGLTTYEYIRQQRQIVSQTPATSQIESQTYELEANGKEHGSSLRHRPANLECGESRSRTTFFTCTLFEETFLSCNGTEPTPTPPSTPQDCQICVMTNSVAPEIKLAQKKVHRKWNCCVSVPDSPDDPQSPLEPRCLMSLCKHKAKSKKMPPALETGRSHRTHGYWSRAKLRLLFRVLGNLGQQKRRNPPQSQSNSSQAPKGNQVTPHVGPAPNFPVPVQSVSNLVPITCYPEASRRANSLPSLPNPPRRRLISETELANALTLLQQQQQRCGGRRPTSRRRRRSVVHRPKTPALSPIRESGLSNPASPSKQSCAIAGACTKPGYSCVNTRKT</sequence>
<dbReference type="PROSITE" id="PS50216">
    <property type="entry name" value="DHHC"/>
    <property type="match status" value="1"/>
</dbReference>
<reference evidence="10 11" key="1">
    <citation type="submission" date="2024-05" db="EMBL/GenBank/DDBJ databases">
        <title>Genetic variation in Jamaican populations of the coffee berry borer (Hypothenemus hampei).</title>
        <authorList>
            <person name="Errbii M."/>
            <person name="Myrie A."/>
        </authorList>
    </citation>
    <scope>NUCLEOTIDE SEQUENCE [LARGE SCALE GENOMIC DNA]</scope>
    <source>
        <strain evidence="10">JA-Hopewell-2020-01-JO</strain>
        <tissue evidence="10">Whole body</tissue>
    </source>
</reference>
<keyword evidence="6 7" id="KW-0012">Acyltransferase</keyword>
<feature type="transmembrane region" description="Helical" evidence="7">
    <location>
        <begin position="74"/>
        <end position="96"/>
    </location>
</feature>
<protein>
    <recommendedName>
        <fullName evidence="7">Palmitoyltransferase</fullName>
        <ecNumber evidence="7">2.3.1.225</ecNumber>
    </recommendedName>
</protein>
<gene>
    <name evidence="10" type="ORF">ABEB36_001344</name>
</gene>
<feature type="region of interest" description="Disordered" evidence="8">
    <location>
        <begin position="566"/>
        <end position="610"/>
    </location>
</feature>
<comment type="domain">
    <text evidence="7">The DHHC domain is required for palmitoyltransferase activity.</text>
</comment>
<feature type="compositionally biased region" description="Polar residues" evidence="8">
    <location>
        <begin position="599"/>
        <end position="610"/>
    </location>
</feature>
<feature type="compositionally biased region" description="Low complexity" evidence="8">
    <location>
        <begin position="486"/>
        <end position="495"/>
    </location>
</feature>
<keyword evidence="2 7" id="KW-0808">Transferase</keyword>
<evidence type="ECO:0000313" key="10">
    <source>
        <dbReference type="EMBL" id="KAL1517603.1"/>
    </source>
</evidence>